<sequence>MIANTEPQKYADEDTALAQWLTANLGATWTDSVQTAGKLGGYDPKTGEACSEGFVIRNAADFATNNGNLPVQSNEFDSLFKLVRAKHVKTDVHWTKTWKPARLIDYDKYHWQSWQFQTA</sequence>
<evidence type="ECO:0000313" key="2">
    <source>
        <dbReference type="Proteomes" id="UP000017174"/>
    </source>
</evidence>
<comment type="caution">
    <text evidence="1">The sequence shown here is derived from an EMBL/GenBank/DDBJ whole genome shotgun (WGS) entry which is preliminary data.</text>
</comment>
<dbReference type="HOGENOM" id="CLU_2059664_0_0_11"/>
<name>U7V7C1_9MICC</name>
<dbReference type="Proteomes" id="UP000017174">
    <property type="component" value="Unassembled WGS sequence"/>
</dbReference>
<dbReference type="AlphaFoldDB" id="U7V7C1"/>
<dbReference type="PATRIC" id="fig|888019.4.peg.307"/>
<organism evidence="1 2">
    <name type="scientific">Rothia aeria F0184</name>
    <dbReference type="NCBI Taxonomy" id="888019"/>
    <lineage>
        <taxon>Bacteria</taxon>
        <taxon>Bacillati</taxon>
        <taxon>Actinomycetota</taxon>
        <taxon>Actinomycetes</taxon>
        <taxon>Micrococcales</taxon>
        <taxon>Micrococcaceae</taxon>
        <taxon>Rothia</taxon>
    </lineage>
</organism>
<protein>
    <submittedName>
        <fullName evidence="1">Uncharacterized protein</fullName>
    </submittedName>
</protein>
<dbReference type="EMBL" id="AXZG01000010">
    <property type="protein sequence ID" value="ERT67455.1"/>
    <property type="molecule type" value="Genomic_DNA"/>
</dbReference>
<accession>U7V7C1</accession>
<reference evidence="1 2" key="1">
    <citation type="submission" date="2013-08" db="EMBL/GenBank/DDBJ databases">
        <authorList>
            <person name="Weinstock G."/>
            <person name="Sodergren E."/>
            <person name="Wylie T."/>
            <person name="Fulton L."/>
            <person name="Fulton R."/>
            <person name="Fronick C."/>
            <person name="O'Laughlin M."/>
            <person name="Godfrey J."/>
            <person name="Miner T."/>
            <person name="Herter B."/>
            <person name="Appelbaum E."/>
            <person name="Cordes M."/>
            <person name="Lek S."/>
            <person name="Wollam A."/>
            <person name="Pepin K.H."/>
            <person name="Palsikar V.B."/>
            <person name="Mitreva M."/>
            <person name="Wilson R.K."/>
        </authorList>
    </citation>
    <scope>NUCLEOTIDE SEQUENCE [LARGE SCALE GENOMIC DNA]</scope>
    <source>
        <strain evidence="1 2">F0184</strain>
    </source>
</reference>
<evidence type="ECO:0000313" key="1">
    <source>
        <dbReference type="EMBL" id="ERT67455.1"/>
    </source>
</evidence>
<gene>
    <name evidence="1" type="ORF">HMPREF0742_00360</name>
</gene>
<proteinExistence type="predicted"/>
<dbReference type="RefSeq" id="WP_023133045.1">
    <property type="nucleotide sequence ID" value="NZ_KI518035.1"/>
</dbReference>